<evidence type="ECO:0000313" key="1">
    <source>
        <dbReference type="EMBL" id="QFF98822.1"/>
    </source>
</evidence>
<sequence>MDTEKWLQKFIDELPIGTELEVNSVDNEIDFKVRREELFEIIKPYGLDILNSEETSPEILEDIKKQIIEKLQSK</sequence>
<protein>
    <submittedName>
        <fullName evidence="1">Uncharacterized protein</fullName>
    </submittedName>
</protein>
<name>A0A5J6SM76_9BACI</name>
<dbReference type="KEGG" id="psyo:PB01_08240"/>
<dbReference type="EMBL" id="CP031223">
    <property type="protein sequence ID" value="QFF98822.1"/>
    <property type="molecule type" value="Genomic_DNA"/>
</dbReference>
<accession>A0A5J6SM76</accession>
<proteinExistence type="predicted"/>
<dbReference type="Proteomes" id="UP000325517">
    <property type="component" value="Chromosome"/>
</dbReference>
<dbReference type="AlphaFoldDB" id="A0A5J6SM76"/>
<keyword evidence="2" id="KW-1185">Reference proteome</keyword>
<dbReference type="RefSeq" id="WP_151699757.1">
    <property type="nucleotide sequence ID" value="NZ_CP031223.1"/>
</dbReference>
<reference evidence="1 2" key="1">
    <citation type="submission" date="2018-07" db="EMBL/GenBank/DDBJ databases">
        <title>Complete genome sequence of Psychrobacillus sp. PB01, isolated from iceberg, and comparative genome analysis of Psychrobacillus strains.</title>
        <authorList>
            <person name="Lee P.C."/>
        </authorList>
    </citation>
    <scope>NUCLEOTIDE SEQUENCE [LARGE SCALE GENOMIC DNA]</scope>
    <source>
        <strain evidence="1 2">PB01</strain>
    </source>
</reference>
<gene>
    <name evidence="1" type="ORF">PB01_08240</name>
</gene>
<organism evidence="1 2">
    <name type="scientific">Psychrobacillus glaciei</name>
    <dbReference type="NCBI Taxonomy" id="2283160"/>
    <lineage>
        <taxon>Bacteria</taxon>
        <taxon>Bacillati</taxon>
        <taxon>Bacillota</taxon>
        <taxon>Bacilli</taxon>
        <taxon>Bacillales</taxon>
        <taxon>Bacillaceae</taxon>
        <taxon>Psychrobacillus</taxon>
    </lineage>
</organism>
<evidence type="ECO:0000313" key="2">
    <source>
        <dbReference type="Proteomes" id="UP000325517"/>
    </source>
</evidence>